<feature type="signal peptide" evidence="2">
    <location>
        <begin position="1"/>
        <end position="31"/>
    </location>
</feature>
<feature type="transmembrane region" description="Helical" evidence="1">
    <location>
        <begin position="55"/>
        <end position="76"/>
    </location>
</feature>
<accession>A0ABT6WDY4</accession>
<name>A0ABT6WDY4_9ACTN</name>
<keyword evidence="1" id="KW-0472">Membrane</keyword>
<sequence length="83" mass="8757">MGDMAGKLQRWFAAAVAGVTLTLLIPAQAWAAEPGVPQLVIEAARKSRRGGIGFGIIGLLCCLGVIAAVVVAFVLISRKRKRR</sequence>
<evidence type="ECO:0000313" key="3">
    <source>
        <dbReference type="EMBL" id="MDI6097908.1"/>
    </source>
</evidence>
<evidence type="ECO:0000256" key="2">
    <source>
        <dbReference type="SAM" id="SignalP"/>
    </source>
</evidence>
<proteinExistence type="predicted"/>
<dbReference type="EMBL" id="JASCTH010000002">
    <property type="protein sequence ID" value="MDI6097908.1"/>
    <property type="molecule type" value="Genomic_DNA"/>
</dbReference>
<feature type="chain" id="PRO_5046783358" description="DUF4190 domain-containing protein" evidence="2">
    <location>
        <begin position="32"/>
        <end position="83"/>
    </location>
</feature>
<evidence type="ECO:0000313" key="4">
    <source>
        <dbReference type="Proteomes" id="UP001241758"/>
    </source>
</evidence>
<keyword evidence="1" id="KW-0812">Transmembrane</keyword>
<dbReference type="RefSeq" id="WP_282757316.1">
    <property type="nucleotide sequence ID" value="NZ_JASCTH010000002.1"/>
</dbReference>
<comment type="caution">
    <text evidence="3">The sequence shown here is derived from an EMBL/GenBank/DDBJ whole genome shotgun (WGS) entry which is preliminary data.</text>
</comment>
<keyword evidence="4" id="KW-1185">Reference proteome</keyword>
<keyword evidence="1" id="KW-1133">Transmembrane helix</keyword>
<protein>
    <recommendedName>
        <fullName evidence="5">DUF4190 domain-containing protein</fullName>
    </recommendedName>
</protein>
<reference evidence="3 4" key="1">
    <citation type="submission" date="2023-05" db="EMBL/GenBank/DDBJ databases">
        <title>Actinoplanes sp. NEAU-A12 genome sequencing.</title>
        <authorList>
            <person name="Wang Z.-S."/>
        </authorList>
    </citation>
    <scope>NUCLEOTIDE SEQUENCE [LARGE SCALE GENOMIC DNA]</scope>
    <source>
        <strain evidence="3 4">NEAU-A12</strain>
    </source>
</reference>
<evidence type="ECO:0008006" key="5">
    <source>
        <dbReference type="Google" id="ProtNLM"/>
    </source>
</evidence>
<dbReference type="Proteomes" id="UP001241758">
    <property type="component" value="Unassembled WGS sequence"/>
</dbReference>
<gene>
    <name evidence="3" type="ORF">QLQ12_04745</name>
</gene>
<organism evidence="3 4">
    <name type="scientific">Actinoplanes sandaracinus</name>
    <dbReference type="NCBI Taxonomy" id="3045177"/>
    <lineage>
        <taxon>Bacteria</taxon>
        <taxon>Bacillati</taxon>
        <taxon>Actinomycetota</taxon>
        <taxon>Actinomycetes</taxon>
        <taxon>Micromonosporales</taxon>
        <taxon>Micromonosporaceae</taxon>
        <taxon>Actinoplanes</taxon>
    </lineage>
</organism>
<keyword evidence="2" id="KW-0732">Signal</keyword>
<evidence type="ECO:0000256" key="1">
    <source>
        <dbReference type="SAM" id="Phobius"/>
    </source>
</evidence>